<feature type="transmembrane region" description="Helical" evidence="7">
    <location>
        <begin position="457"/>
        <end position="482"/>
    </location>
</feature>
<evidence type="ECO:0000256" key="2">
    <source>
        <dbReference type="ARBA" id="ARBA00022475"/>
    </source>
</evidence>
<feature type="domain" description="ABC3 transporter permease C-terminal" evidence="8">
    <location>
        <begin position="791"/>
        <end position="904"/>
    </location>
</feature>
<feature type="transmembrane region" description="Helical" evidence="7">
    <location>
        <begin position="788"/>
        <end position="813"/>
    </location>
</feature>
<keyword evidence="11" id="KW-1185">Reference proteome</keyword>
<keyword evidence="3 7" id="KW-0812">Transmembrane</keyword>
<feature type="domain" description="MacB-like periplasmic core" evidence="9">
    <location>
        <begin position="514"/>
        <end position="754"/>
    </location>
</feature>
<dbReference type="InterPro" id="IPR025857">
    <property type="entry name" value="MacB_PCD"/>
</dbReference>
<dbReference type="InterPro" id="IPR050250">
    <property type="entry name" value="Macrolide_Exporter_MacB"/>
</dbReference>
<sequence>MRSDERRSRAVAGYRLLLATLPGRFRRRFGLEMVETFEAEWRFVRRSRSGWGRGWFLIQTALQTLGLGLEEWGRLVTGGGAMEWRIAVRSLRREPGFAATVVLALALGIGLATSAFSIVQGTVLRGLPFEDSDQLVHFERTDGEASSLPVVPHDLADWRQAQRSFTGLAAYTEAVVTLADASGGDVGGTGAERVVGAAIEPEAFDLLGVEAALGRRLDRTDAEASAAAVVVVGDALWKRRFGGAPDVVGRSVTLNGRAHVVVGVMPPGFAFPLSEELWVPLRVDLAEVTRGQGRLDVFGRLAPGVGLEEARADFDRISAGLAAAHPGTNAGIRAVLRRYTDEYVDEEFGQMVRALLVAAAFVLLLATLNVASLMVARGTRRAREVAIRVSLGAGRGRVVRQLLTEGLLLGGLAVLLGCLFASVGVAWFAGRGSEPGTFQLAHGGAVPFWWDVRIDGAALAFAAALAVATVAVTGLLPAWSALRTEPRTLLRDESRGGTSRTGVWSRGGFVAVQLAIATGVLTVAGLMARSVTALASLDDGWAVDGVVVGSVGLPDARLGMDESGWPTLEARREFWARLRTDLESDPRVRRAAVASVTPFTAVRSAPLRLRTGGDIEGDGSIDAPTAFVDPAWFDMLGVAATEGRVFAASDGPQAEPVVVVNESFARRWLPAGAVGSLLDVPGPAGDFVPARVVGTVPDLWMDGVGGGAPEGIYRPFAQAGAPNRAGIFDRRELRYAQVLIQIAPGASGAEALRAAVTAQAPGVPTYGVATLDDVLRRVTGEYRLYGGYYLAFGAVALFMVLLGLYGLVAYSVAQRQREIGIRMALGAEAGSVLGLVLRRVTAVVAVGLATGLLFALWIRTGLDLVLYRVEPDDPWVLVAVLALLTATTLAAAALPGMRAARIDPVEAMRDG</sequence>
<dbReference type="NCBIfam" id="TIGR03434">
    <property type="entry name" value="ADOP"/>
    <property type="match status" value="1"/>
</dbReference>
<feature type="domain" description="ABC3 transporter permease C-terminal" evidence="8">
    <location>
        <begin position="357"/>
        <end position="486"/>
    </location>
</feature>
<feature type="transmembrane region" description="Helical" evidence="7">
    <location>
        <begin position="503"/>
        <end position="528"/>
    </location>
</feature>
<feature type="transmembrane region" description="Helical" evidence="7">
    <location>
        <begin position="840"/>
        <end position="862"/>
    </location>
</feature>
<reference evidence="10 11" key="1">
    <citation type="submission" date="2024-02" db="EMBL/GenBank/DDBJ databases">
        <title>A novel Gemmatimonadota bacterium.</title>
        <authorList>
            <person name="Du Z.-J."/>
            <person name="Ye Y.-Q."/>
        </authorList>
    </citation>
    <scope>NUCLEOTIDE SEQUENCE [LARGE SCALE GENOMIC DNA]</scope>
    <source>
        <strain evidence="10 11">DH-20</strain>
    </source>
</reference>
<evidence type="ECO:0000313" key="10">
    <source>
        <dbReference type="EMBL" id="MEK9499583.1"/>
    </source>
</evidence>
<dbReference type="Proteomes" id="UP001484239">
    <property type="component" value="Unassembled WGS sequence"/>
</dbReference>
<dbReference type="RefSeq" id="WP_405276411.1">
    <property type="nucleotide sequence ID" value="NZ_JBBHLI010000001.1"/>
</dbReference>
<evidence type="ECO:0000256" key="6">
    <source>
        <dbReference type="ARBA" id="ARBA00038076"/>
    </source>
</evidence>
<comment type="similarity">
    <text evidence="6">Belongs to the ABC-4 integral membrane protein family.</text>
</comment>
<feature type="transmembrane region" description="Helical" evidence="7">
    <location>
        <begin position="354"/>
        <end position="376"/>
    </location>
</feature>
<proteinExistence type="inferred from homology"/>
<feature type="transmembrane region" description="Helical" evidence="7">
    <location>
        <begin position="874"/>
        <end position="894"/>
    </location>
</feature>
<keyword evidence="5 7" id="KW-0472">Membrane</keyword>
<evidence type="ECO:0000313" key="11">
    <source>
        <dbReference type="Proteomes" id="UP001484239"/>
    </source>
</evidence>
<name>A0ABU9E633_9BACT</name>
<dbReference type="Pfam" id="PF02687">
    <property type="entry name" value="FtsX"/>
    <property type="match status" value="2"/>
</dbReference>
<dbReference type="Pfam" id="PF12704">
    <property type="entry name" value="MacB_PCD"/>
    <property type="match status" value="2"/>
</dbReference>
<dbReference type="PANTHER" id="PTHR30572">
    <property type="entry name" value="MEMBRANE COMPONENT OF TRANSPORTER-RELATED"/>
    <property type="match status" value="1"/>
</dbReference>
<evidence type="ECO:0000256" key="5">
    <source>
        <dbReference type="ARBA" id="ARBA00023136"/>
    </source>
</evidence>
<organism evidence="10 11">
    <name type="scientific">Gaopeijia maritima</name>
    <dbReference type="NCBI Taxonomy" id="3119007"/>
    <lineage>
        <taxon>Bacteria</taxon>
        <taxon>Pseudomonadati</taxon>
        <taxon>Gemmatimonadota</taxon>
        <taxon>Longimicrobiia</taxon>
        <taxon>Gaopeijiales</taxon>
        <taxon>Gaopeijiaceae</taxon>
        <taxon>Gaopeijia</taxon>
    </lineage>
</organism>
<keyword evidence="2" id="KW-1003">Cell membrane</keyword>
<evidence type="ECO:0000259" key="8">
    <source>
        <dbReference type="Pfam" id="PF02687"/>
    </source>
</evidence>
<feature type="transmembrane region" description="Helical" evidence="7">
    <location>
        <begin position="97"/>
        <end position="119"/>
    </location>
</feature>
<dbReference type="InterPro" id="IPR003838">
    <property type="entry name" value="ABC3_permease_C"/>
</dbReference>
<evidence type="ECO:0000259" key="9">
    <source>
        <dbReference type="Pfam" id="PF12704"/>
    </source>
</evidence>
<dbReference type="PANTHER" id="PTHR30572:SF4">
    <property type="entry name" value="ABC TRANSPORTER PERMEASE YTRF"/>
    <property type="match status" value="1"/>
</dbReference>
<evidence type="ECO:0000256" key="1">
    <source>
        <dbReference type="ARBA" id="ARBA00004651"/>
    </source>
</evidence>
<keyword evidence="4 7" id="KW-1133">Transmembrane helix</keyword>
<feature type="transmembrane region" description="Helical" evidence="7">
    <location>
        <begin position="407"/>
        <end position="429"/>
    </location>
</feature>
<comment type="subcellular location">
    <subcellularLocation>
        <location evidence="1">Cell membrane</location>
        <topology evidence="1">Multi-pass membrane protein</topology>
    </subcellularLocation>
</comment>
<dbReference type="EMBL" id="JBBHLI010000001">
    <property type="protein sequence ID" value="MEK9499583.1"/>
    <property type="molecule type" value="Genomic_DNA"/>
</dbReference>
<protein>
    <submittedName>
        <fullName evidence="10">ADOP family duplicated permease</fullName>
    </submittedName>
</protein>
<dbReference type="InterPro" id="IPR017800">
    <property type="entry name" value="ADOP"/>
</dbReference>
<gene>
    <name evidence="10" type="ORF">WI372_01135</name>
</gene>
<evidence type="ECO:0000256" key="3">
    <source>
        <dbReference type="ARBA" id="ARBA00022692"/>
    </source>
</evidence>
<comment type="caution">
    <text evidence="10">The sequence shown here is derived from an EMBL/GenBank/DDBJ whole genome shotgun (WGS) entry which is preliminary data.</text>
</comment>
<accession>A0ABU9E633</accession>
<evidence type="ECO:0000256" key="7">
    <source>
        <dbReference type="SAM" id="Phobius"/>
    </source>
</evidence>
<evidence type="ECO:0000256" key="4">
    <source>
        <dbReference type="ARBA" id="ARBA00022989"/>
    </source>
</evidence>
<feature type="domain" description="MacB-like periplasmic core" evidence="9">
    <location>
        <begin position="100"/>
        <end position="316"/>
    </location>
</feature>